<dbReference type="Proteomes" id="UP000001095">
    <property type="component" value="Unassembled WGS sequence"/>
</dbReference>
<dbReference type="PANTHER" id="PTHR43867">
    <property type="entry name" value="CELLULOSE SYNTHASE CATALYTIC SUBUNIT A [UDP-FORMING]"/>
    <property type="match status" value="1"/>
</dbReference>
<evidence type="ECO:0000256" key="5">
    <source>
        <dbReference type="ARBA" id="ARBA00022989"/>
    </source>
</evidence>
<proteinExistence type="predicted"/>
<accession>K8NVZ9</accession>
<evidence type="ECO:0000256" key="1">
    <source>
        <dbReference type="ARBA" id="ARBA00004141"/>
    </source>
</evidence>
<dbReference type="InterPro" id="IPR050321">
    <property type="entry name" value="Glycosyltr_2/OpgH_subfam"/>
</dbReference>
<evidence type="ECO:0000256" key="2">
    <source>
        <dbReference type="ARBA" id="ARBA00022676"/>
    </source>
</evidence>
<evidence type="ECO:0000256" key="6">
    <source>
        <dbReference type="ARBA" id="ARBA00023136"/>
    </source>
</evidence>
<dbReference type="AlphaFoldDB" id="K8NVZ9"/>
<dbReference type="GO" id="GO:0016757">
    <property type="term" value="F:glycosyltransferase activity"/>
    <property type="evidence" value="ECO:0007669"/>
    <property type="project" value="UniProtKB-KW"/>
</dbReference>
<dbReference type="GO" id="GO:0016020">
    <property type="term" value="C:membrane"/>
    <property type="evidence" value="ECO:0007669"/>
    <property type="project" value="UniProtKB-SubCell"/>
</dbReference>
<dbReference type="EMBL" id="AGWY01000013">
    <property type="protein sequence ID" value="EKS33331.1"/>
    <property type="molecule type" value="Genomic_DNA"/>
</dbReference>
<evidence type="ECO:0000256" key="4">
    <source>
        <dbReference type="ARBA" id="ARBA00022692"/>
    </source>
</evidence>
<evidence type="ECO:0000256" key="3">
    <source>
        <dbReference type="ARBA" id="ARBA00022679"/>
    </source>
</evidence>
<evidence type="ECO:0000313" key="9">
    <source>
        <dbReference type="EMBL" id="EKS33331.1"/>
    </source>
</evidence>
<feature type="transmembrane region" description="Helical" evidence="7">
    <location>
        <begin position="610"/>
        <end position="630"/>
    </location>
</feature>
<dbReference type="InterPro" id="IPR001173">
    <property type="entry name" value="Glyco_trans_2-like"/>
</dbReference>
<feature type="transmembrane region" description="Helical" evidence="7">
    <location>
        <begin position="642"/>
        <end position="662"/>
    </location>
</feature>
<evidence type="ECO:0000313" key="10">
    <source>
        <dbReference type="Proteomes" id="UP000001095"/>
    </source>
</evidence>
<dbReference type="Pfam" id="PF13632">
    <property type="entry name" value="Glyco_trans_2_3"/>
    <property type="match status" value="1"/>
</dbReference>
<keyword evidence="10" id="KW-1185">Reference proteome</keyword>
<keyword evidence="2" id="KW-0328">Glycosyltransferase</keyword>
<dbReference type="PANTHER" id="PTHR43867:SF2">
    <property type="entry name" value="CELLULOSE SYNTHASE CATALYTIC SUBUNIT A [UDP-FORMING]"/>
    <property type="match status" value="1"/>
</dbReference>
<keyword evidence="3" id="KW-0808">Transferase</keyword>
<evidence type="ECO:0000259" key="8">
    <source>
        <dbReference type="Pfam" id="PF13632"/>
    </source>
</evidence>
<comment type="caution">
    <text evidence="9">The sequence shown here is derived from an EMBL/GenBank/DDBJ whole genome shotgun (WGS) entry which is preliminary data.</text>
</comment>
<dbReference type="Gene3D" id="3.90.550.10">
    <property type="entry name" value="Spore Coat Polysaccharide Biosynthesis Protein SpsA, Chain A"/>
    <property type="match status" value="1"/>
</dbReference>
<reference evidence="9 10" key="1">
    <citation type="submission" date="2012-04" db="EMBL/GenBank/DDBJ databases">
        <title>The Genome Sequence of Afipia clevelandensis ATCC 49720.</title>
        <authorList>
            <consortium name="The Broad Institute Genome Sequencing Platform"/>
            <person name="Earl A."/>
            <person name="Ward D."/>
            <person name="Feldgarden M."/>
            <person name="Gevers D."/>
            <person name="Huys G."/>
            <person name="Walker B."/>
            <person name="Young S.K."/>
            <person name="Zeng Q."/>
            <person name="Gargeya S."/>
            <person name="Fitzgerald M."/>
            <person name="Haas B."/>
            <person name="Abouelleil A."/>
            <person name="Alvarado L."/>
            <person name="Arachchi H.M."/>
            <person name="Berlin A."/>
            <person name="Chapman S.B."/>
            <person name="Goldberg J."/>
            <person name="Griggs A."/>
            <person name="Gujja S."/>
            <person name="Hansen M."/>
            <person name="Howarth C."/>
            <person name="Imamovic A."/>
            <person name="Larimer J."/>
            <person name="McCowen C."/>
            <person name="Montmayeur A."/>
            <person name="Murphy C."/>
            <person name="Neiman D."/>
            <person name="Pearson M."/>
            <person name="Priest M."/>
            <person name="Roberts A."/>
            <person name="Saif S."/>
            <person name="Shea T."/>
            <person name="Sisk P."/>
            <person name="Sykes S."/>
            <person name="Wortman J."/>
            <person name="Nusbaum C."/>
            <person name="Birren B."/>
        </authorList>
    </citation>
    <scope>NUCLEOTIDE SEQUENCE [LARGE SCALE GENOMIC DNA]</scope>
    <source>
        <strain evidence="9 10">ATCC 49720</strain>
    </source>
</reference>
<gene>
    <name evidence="9" type="ORF">HMPREF9696_03372</name>
</gene>
<dbReference type="HOGENOM" id="CLU_020629_0_0_5"/>
<feature type="domain" description="Glycosyltransferase 2-like" evidence="8">
    <location>
        <begin position="399"/>
        <end position="570"/>
    </location>
</feature>
<dbReference type="SUPFAM" id="SSF160246">
    <property type="entry name" value="EspE N-terminal domain-like"/>
    <property type="match status" value="1"/>
</dbReference>
<organism evidence="9 10">
    <name type="scientific">Afipia clevelandensis ATCC 49720</name>
    <dbReference type="NCBI Taxonomy" id="883079"/>
    <lineage>
        <taxon>Bacteria</taxon>
        <taxon>Pseudomonadati</taxon>
        <taxon>Pseudomonadota</taxon>
        <taxon>Alphaproteobacteria</taxon>
        <taxon>Hyphomicrobiales</taxon>
        <taxon>Nitrobacteraceae</taxon>
        <taxon>Afipia</taxon>
    </lineage>
</organism>
<keyword evidence="5 7" id="KW-1133">Transmembrane helix</keyword>
<dbReference type="InterPro" id="IPR037257">
    <property type="entry name" value="T2SS_E_N_sf"/>
</dbReference>
<evidence type="ECO:0000256" key="7">
    <source>
        <dbReference type="SAM" id="Phobius"/>
    </source>
</evidence>
<name>K8NVZ9_9BRAD</name>
<protein>
    <recommendedName>
        <fullName evidence="8">Glycosyltransferase 2-like domain-containing protein</fullName>
    </recommendedName>
</protein>
<dbReference type="InterPro" id="IPR029044">
    <property type="entry name" value="Nucleotide-diphossugar_trans"/>
</dbReference>
<sequence length="701" mass="77023">MPGLIDHLRDDSSAFVAWGNGQMTVAGQADDAGEPRLQRFASLTATARALTASLAGFLGFPRSQNDNRPGYFEPGPAAELDCLQHVLAPGVLAAAERRSDDVGIGADRVLIQSGVISEEAYLDYLAAGTGVAIEALEHITSDDCLLPLNEIHLCARHGLLPIRQHGELIYVSAPHGYSARRIARLIAQYPSLRPRLRLVSIPRFNAFLETRAGDVLAQVAADGLAARFPDLSAAPAALSQRRASGAFRYLLRLAGPAALFTLAPMLMIDICGVILAIWFLLFTSLRLAGCLSRPKRRPRRPRRPRLHDSQLPVYTIVAALYREASSVAPLMKHINELDYPPEKLDIKLVIEADDLQTRAAIARLGPMPHVQVIIAPVAGPKTKPKALNCALTFARGTFVTVFDAEDRPDPDQLRSALEVFDTHEPDVVCAQASLCIDNTADGLLPRMFTAEYAGQFDVFLQGFSNFEMPLPLGGSSNHFRTSVLREVGGWDPYNVTEDADLGFRLARFGYRAVMFPSTTYEEAPARFGAWLRQRSRWMKGWMQTWSVHMRWPRRLWRDAGPGGFFTLNIVVGGNVLTALAHPLLLGEILLRGAIGLCDGNVTPFLAKPFIGLYLATIAAGYLTTAIIGLIGLAKRGLLSEAWILALTPVYWICLSIAAWRALYQFLTEPYRWEKTEHGLARHSRIAALSEGQKARRSGVQR</sequence>
<keyword evidence="6 7" id="KW-0472">Membrane</keyword>
<comment type="subcellular location">
    <subcellularLocation>
        <location evidence="1">Membrane</location>
        <topology evidence="1">Multi-pass membrane protein</topology>
    </subcellularLocation>
</comment>
<keyword evidence="4 7" id="KW-0812">Transmembrane</keyword>
<dbReference type="SUPFAM" id="SSF53448">
    <property type="entry name" value="Nucleotide-diphospho-sugar transferases"/>
    <property type="match status" value="1"/>
</dbReference>
<dbReference type="PATRIC" id="fig|883079.3.peg.3448"/>